<name>A0A921F9G3_9LACO</name>
<proteinExistence type="predicted"/>
<organism evidence="3 4">
    <name type="scientific">Ligilactobacillus acidipiscis</name>
    <dbReference type="NCBI Taxonomy" id="89059"/>
    <lineage>
        <taxon>Bacteria</taxon>
        <taxon>Bacillati</taxon>
        <taxon>Bacillota</taxon>
        <taxon>Bacilli</taxon>
        <taxon>Lactobacillales</taxon>
        <taxon>Lactobacillaceae</taxon>
        <taxon>Ligilactobacillus</taxon>
    </lineage>
</organism>
<reference evidence="3" key="1">
    <citation type="journal article" date="2021" name="PeerJ">
        <title>Extensive microbial diversity within the chicken gut microbiome revealed by metagenomics and culture.</title>
        <authorList>
            <person name="Gilroy R."/>
            <person name="Ravi A."/>
            <person name="Getino M."/>
            <person name="Pursley I."/>
            <person name="Horton D.L."/>
            <person name="Alikhan N.F."/>
            <person name="Baker D."/>
            <person name="Gharbi K."/>
            <person name="Hall N."/>
            <person name="Watson M."/>
            <person name="Adriaenssens E.M."/>
            <person name="Foster-Nyarko E."/>
            <person name="Jarju S."/>
            <person name="Secka A."/>
            <person name="Antonio M."/>
            <person name="Oren A."/>
            <person name="Chaudhuri R.R."/>
            <person name="La Ragione R."/>
            <person name="Hildebrand F."/>
            <person name="Pallen M.J."/>
        </authorList>
    </citation>
    <scope>NUCLEOTIDE SEQUENCE</scope>
    <source>
        <strain evidence="3">CHK174-6876</strain>
    </source>
</reference>
<gene>
    <name evidence="3" type="ORF">K8V00_01815</name>
</gene>
<dbReference type="Proteomes" id="UP000707535">
    <property type="component" value="Unassembled WGS sequence"/>
</dbReference>
<dbReference type="Gene3D" id="6.10.140.2160">
    <property type="match status" value="1"/>
</dbReference>
<keyword evidence="2" id="KW-0231">Viral genome packaging</keyword>
<dbReference type="GO" id="GO:0051276">
    <property type="term" value="P:chromosome organization"/>
    <property type="evidence" value="ECO:0007669"/>
    <property type="project" value="InterPro"/>
</dbReference>
<dbReference type="Pfam" id="PF03592">
    <property type="entry name" value="Terminase_2"/>
    <property type="match status" value="1"/>
</dbReference>
<accession>A0A921F9G3</accession>
<sequence length="140" mass="15682">MARKLTVKQQKFVDEYIECGNATESAINAGYSKKTAGQVGSENLKKLEIKNAIDKRLEEIKTKKTADITEVMEYLTETMRGEQTETVATAKGLFTDVEVGAKDRIKAAELIGKRYGAWTDKVENTNKNIEIDVGDWDDED</sequence>
<evidence type="ECO:0000256" key="1">
    <source>
        <dbReference type="ARBA" id="ARBA00022612"/>
    </source>
</evidence>
<protein>
    <submittedName>
        <fullName evidence="3">Terminase small subunit</fullName>
    </submittedName>
</protein>
<dbReference type="EMBL" id="DYXG01000018">
    <property type="protein sequence ID" value="HJE96333.1"/>
    <property type="molecule type" value="Genomic_DNA"/>
</dbReference>
<dbReference type="Gene3D" id="1.10.10.1400">
    <property type="entry name" value="Terminase, small subunit, N-terminal DNA-binding domain, HTH motif"/>
    <property type="match status" value="1"/>
</dbReference>
<dbReference type="PANTHER" id="PTHR41328">
    <property type="entry name" value="TERMINASE SMALL SUBUNIT-RELATED"/>
    <property type="match status" value="1"/>
</dbReference>
<dbReference type="PANTHER" id="PTHR41328:SF2">
    <property type="entry name" value="TERMINASE SMALL SUBUNIT"/>
    <property type="match status" value="1"/>
</dbReference>
<dbReference type="InterPro" id="IPR052404">
    <property type="entry name" value="SPP1-like_terminase"/>
</dbReference>
<evidence type="ECO:0000313" key="3">
    <source>
        <dbReference type="EMBL" id="HJE96333.1"/>
    </source>
</evidence>
<evidence type="ECO:0000256" key="2">
    <source>
        <dbReference type="ARBA" id="ARBA00023219"/>
    </source>
</evidence>
<dbReference type="AlphaFoldDB" id="A0A921F9G3"/>
<reference evidence="3" key="2">
    <citation type="submission" date="2021-09" db="EMBL/GenBank/DDBJ databases">
        <authorList>
            <person name="Gilroy R."/>
        </authorList>
    </citation>
    <scope>NUCLEOTIDE SEQUENCE</scope>
    <source>
        <strain evidence="3">CHK174-6876</strain>
    </source>
</reference>
<evidence type="ECO:0000313" key="4">
    <source>
        <dbReference type="Proteomes" id="UP000707535"/>
    </source>
</evidence>
<keyword evidence="1" id="KW-1188">Viral release from host cell</keyword>
<dbReference type="InterPro" id="IPR038713">
    <property type="entry name" value="Terminase_Gp1_N_sf"/>
</dbReference>
<comment type="caution">
    <text evidence="3">The sequence shown here is derived from an EMBL/GenBank/DDBJ whole genome shotgun (WGS) entry which is preliminary data.</text>
</comment>
<dbReference type="InterPro" id="IPR005335">
    <property type="entry name" value="Terminase_ssu"/>
</dbReference>